<dbReference type="AlphaFoldDB" id="V6LKX1"/>
<dbReference type="GO" id="GO:0003743">
    <property type="term" value="F:translation initiation factor activity"/>
    <property type="evidence" value="ECO:0007669"/>
    <property type="project" value="UniProtKB-KW"/>
</dbReference>
<evidence type="ECO:0000313" key="1">
    <source>
        <dbReference type="EMBL" id="EST45013.1"/>
    </source>
</evidence>
<keyword evidence="1" id="KW-0648">Protein biosynthesis</keyword>
<dbReference type="EMBL" id="KI546101">
    <property type="protein sequence ID" value="EST45013.1"/>
    <property type="molecule type" value="Genomic_DNA"/>
</dbReference>
<name>V6LKX1_9EUKA</name>
<organism evidence="1">
    <name type="scientific">Spironucleus salmonicida</name>
    <dbReference type="NCBI Taxonomy" id="348837"/>
    <lineage>
        <taxon>Eukaryota</taxon>
        <taxon>Metamonada</taxon>
        <taxon>Diplomonadida</taxon>
        <taxon>Hexamitidae</taxon>
        <taxon>Hexamitinae</taxon>
        <taxon>Spironucleus</taxon>
    </lineage>
</organism>
<proteinExistence type="predicted"/>
<keyword evidence="1" id="KW-0396">Initiation factor</keyword>
<reference evidence="1" key="1">
    <citation type="journal article" date="2014" name="PLoS Genet.">
        <title>The Genome of Spironucleus salmonicida Highlights a Fish Pathogen Adapted to Fluctuating Environments.</title>
        <authorList>
            <person name="Xu F."/>
            <person name="Jerlstrom-Hultqvist J."/>
            <person name="Einarsson E."/>
            <person name="Astvaldsson A."/>
            <person name="Svard S.G."/>
            <person name="Andersson J.O."/>
        </authorList>
    </citation>
    <scope>NUCLEOTIDE SEQUENCE</scope>
</reference>
<sequence>MTLDDMLTLRLQIPQTDNMNYTDSFVQIVDTDNIEDFLQIYRYINIALLKIQGVSKFFKNGIKAVQTEDAIKYRNTSYLNSRQKRTHLVFLIIYCNNQSQVIWQSKAQMGQK</sequence>
<accession>V6LKX1</accession>
<dbReference type="VEuPathDB" id="GiardiaDB:SS50377_25465"/>
<gene>
    <name evidence="1" type="ORF">SS50377_15032</name>
</gene>
<protein>
    <submittedName>
        <fullName evidence="1">Eukaryotic initiation factor 4E-like protein</fullName>
    </submittedName>
</protein>